<organism evidence="2 3">
    <name type="scientific">Tuber melanosporum (strain Mel28)</name>
    <name type="common">Perigord black truffle</name>
    <dbReference type="NCBI Taxonomy" id="656061"/>
    <lineage>
        <taxon>Eukaryota</taxon>
        <taxon>Fungi</taxon>
        <taxon>Dikarya</taxon>
        <taxon>Ascomycota</taxon>
        <taxon>Pezizomycotina</taxon>
        <taxon>Pezizomycetes</taxon>
        <taxon>Pezizales</taxon>
        <taxon>Tuberaceae</taxon>
        <taxon>Tuber</taxon>
    </lineage>
</organism>
<proteinExistence type="predicted"/>
<feature type="compositionally biased region" description="Low complexity" evidence="1">
    <location>
        <begin position="16"/>
        <end position="30"/>
    </location>
</feature>
<protein>
    <submittedName>
        <fullName evidence="2">(Perigord truffle) hypothetical protein</fullName>
    </submittedName>
</protein>
<gene>
    <name evidence="2" type="ORF">GSTUM_00008239001</name>
</gene>
<dbReference type="HOGENOM" id="CLU_3335909_0_0_1"/>
<dbReference type="RefSeq" id="XP_002839977.1">
    <property type="nucleotide sequence ID" value="XM_002839931.1"/>
</dbReference>
<keyword evidence="3" id="KW-1185">Reference proteome</keyword>
<name>D5GI25_TUBMM</name>
<dbReference type="GeneID" id="9183501"/>
<accession>D5GI25</accession>
<dbReference type="EMBL" id="FN430322">
    <property type="protein sequence ID" value="CAZ84168.1"/>
    <property type="molecule type" value="Genomic_DNA"/>
</dbReference>
<dbReference type="AlphaFoldDB" id="D5GI25"/>
<dbReference type="KEGG" id="tml:GSTUM_00008239001"/>
<dbReference type="Proteomes" id="UP000006911">
    <property type="component" value="Unassembled WGS sequence"/>
</dbReference>
<dbReference type="InParanoid" id="D5GI25"/>
<sequence>MSNSSSIKGMEDSEQRPSSPSSNRPQESNPVPDHEEIK</sequence>
<feature type="region of interest" description="Disordered" evidence="1">
    <location>
        <begin position="1"/>
        <end position="38"/>
    </location>
</feature>
<evidence type="ECO:0000313" key="3">
    <source>
        <dbReference type="Proteomes" id="UP000006911"/>
    </source>
</evidence>
<reference evidence="2 3" key="1">
    <citation type="journal article" date="2010" name="Nature">
        <title>Perigord black truffle genome uncovers evolutionary origins and mechanisms of symbiosis.</title>
        <authorList>
            <person name="Martin F."/>
            <person name="Kohler A."/>
            <person name="Murat C."/>
            <person name="Balestrini R."/>
            <person name="Coutinho P.M."/>
            <person name="Jaillon O."/>
            <person name="Montanini B."/>
            <person name="Morin E."/>
            <person name="Noel B."/>
            <person name="Percudani R."/>
            <person name="Porcel B."/>
            <person name="Rubini A."/>
            <person name="Amicucci A."/>
            <person name="Amselem J."/>
            <person name="Anthouard V."/>
            <person name="Arcioni S."/>
            <person name="Artiguenave F."/>
            <person name="Aury J.M."/>
            <person name="Ballario P."/>
            <person name="Bolchi A."/>
            <person name="Brenna A."/>
            <person name="Brun A."/>
            <person name="Buee M."/>
            <person name="Cantarel B."/>
            <person name="Chevalier G."/>
            <person name="Couloux A."/>
            <person name="Da Silva C."/>
            <person name="Denoeud F."/>
            <person name="Duplessis S."/>
            <person name="Ghignone S."/>
            <person name="Hilselberger B."/>
            <person name="Iotti M."/>
            <person name="Marcais B."/>
            <person name="Mello A."/>
            <person name="Miranda M."/>
            <person name="Pacioni G."/>
            <person name="Quesneville H."/>
            <person name="Riccioni C."/>
            <person name="Ruotolo R."/>
            <person name="Splivallo R."/>
            <person name="Stocchi V."/>
            <person name="Tisserant E."/>
            <person name="Viscomi A.R."/>
            <person name="Zambonelli A."/>
            <person name="Zampieri E."/>
            <person name="Henrissat B."/>
            <person name="Lebrun M.H."/>
            <person name="Paolocci F."/>
            <person name="Bonfante P."/>
            <person name="Ottonello S."/>
            <person name="Wincker P."/>
        </authorList>
    </citation>
    <scope>NUCLEOTIDE SEQUENCE [LARGE SCALE GENOMIC DNA]</scope>
    <source>
        <strain evidence="2 3">Mel28</strain>
    </source>
</reference>
<evidence type="ECO:0000313" key="2">
    <source>
        <dbReference type="EMBL" id="CAZ84168.1"/>
    </source>
</evidence>
<evidence type="ECO:0000256" key="1">
    <source>
        <dbReference type="SAM" id="MobiDB-lite"/>
    </source>
</evidence>